<proteinExistence type="predicted"/>
<protein>
    <submittedName>
        <fullName evidence="2">Uncharacterized protein</fullName>
    </submittedName>
</protein>
<dbReference type="AlphaFoldDB" id="A0A0E9W809"/>
<accession>A0A0E9W809</accession>
<dbReference type="EMBL" id="GBXM01022146">
    <property type="protein sequence ID" value="JAH86431.1"/>
    <property type="molecule type" value="Transcribed_RNA"/>
</dbReference>
<name>A0A0E9W809_ANGAN</name>
<keyword evidence="1" id="KW-0472">Membrane</keyword>
<reference evidence="2" key="2">
    <citation type="journal article" date="2015" name="Fish Shellfish Immunol.">
        <title>Early steps in the European eel (Anguilla anguilla)-Vibrio vulnificus interaction in the gills: Role of the RtxA13 toxin.</title>
        <authorList>
            <person name="Callol A."/>
            <person name="Pajuelo D."/>
            <person name="Ebbesson L."/>
            <person name="Teles M."/>
            <person name="MacKenzie S."/>
            <person name="Amaro C."/>
        </authorList>
    </citation>
    <scope>NUCLEOTIDE SEQUENCE</scope>
</reference>
<organism evidence="2">
    <name type="scientific">Anguilla anguilla</name>
    <name type="common">European freshwater eel</name>
    <name type="synonym">Muraena anguilla</name>
    <dbReference type="NCBI Taxonomy" id="7936"/>
    <lineage>
        <taxon>Eukaryota</taxon>
        <taxon>Metazoa</taxon>
        <taxon>Chordata</taxon>
        <taxon>Craniata</taxon>
        <taxon>Vertebrata</taxon>
        <taxon>Euteleostomi</taxon>
        <taxon>Actinopterygii</taxon>
        <taxon>Neopterygii</taxon>
        <taxon>Teleostei</taxon>
        <taxon>Anguilliformes</taxon>
        <taxon>Anguillidae</taxon>
        <taxon>Anguilla</taxon>
    </lineage>
</organism>
<keyword evidence="1" id="KW-1133">Transmembrane helix</keyword>
<evidence type="ECO:0000256" key="1">
    <source>
        <dbReference type="SAM" id="Phobius"/>
    </source>
</evidence>
<keyword evidence="1" id="KW-0812">Transmembrane</keyword>
<feature type="transmembrane region" description="Helical" evidence="1">
    <location>
        <begin position="39"/>
        <end position="60"/>
    </location>
</feature>
<evidence type="ECO:0000313" key="2">
    <source>
        <dbReference type="EMBL" id="JAH86431.1"/>
    </source>
</evidence>
<sequence length="66" mass="7408">MSYSSMWRVSEHHLFYSAPSLLITAYSTTHNSCGKVSPFITMCTLAFCGTFCTLFCANMIQAQQQL</sequence>
<reference evidence="2" key="1">
    <citation type="submission" date="2014-11" db="EMBL/GenBank/DDBJ databases">
        <authorList>
            <person name="Amaro Gonzalez C."/>
        </authorList>
    </citation>
    <scope>NUCLEOTIDE SEQUENCE</scope>
</reference>